<keyword evidence="1" id="KW-0805">Transcription regulation</keyword>
<feature type="domain" description="Cyclic nucleotide-binding" evidence="5">
    <location>
        <begin position="23"/>
        <end position="121"/>
    </location>
</feature>
<comment type="caution">
    <text evidence="7">The sequence shown here is derived from an EMBL/GenBank/DDBJ whole genome shotgun (WGS) entry which is preliminary data.</text>
</comment>
<dbReference type="GO" id="GO:0005829">
    <property type="term" value="C:cytosol"/>
    <property type="evidence" value="ECO:0007669"/>
    <property type="project" value="TreeGrafter"/>
</dbReference>
<accession>A0A0A8X005</accession>
<dbReference type="Proteomes" id="UP000031014">
    <property type="component" value="Unassembled WGS sequence"/>
</dbReference>
<keyword evidence="2" id="KW-0238">DNA-binding</keyword>
<dbReference type="AlphaFoldDB" id="A0A0A8X005"/>
<dbReference type="InterPro" id="IPR050397">
    <property type="entry name" value="Env_Response_Regulators"/>
</dbReference>
<keyword evidence="8" id="KW-1185">Reference proteome</keyword>
<dbReference type="Pfam" id="PF00027">
    <property type="entry name" value="cNMP_binding"/>
    <property type="match status" value="1"/>
</dbReference>
<sequence length="207" mass="24293">MVTVYEEVFHWENYLKYGTRQFFRKKECIYKQGEYGEGFYYLHKGLVRIVTESAAGKENMLNIVIPNQLLGVQSLDQKTHFTTAIAVKDSVVYHFSADEFRQLMITHPELFKLFSKSVIHKMKILLDRINLNALTSEQKLAVLLHNICDEFKNYEIPISQQDLACCTGLTRITVYKVLKQWQEAGIIEIDKRKYFIKKPDFLRNLVS</sequence>
<dbReference type="Pfam" id="PF13545">
    <property type="entry name" value="HTH_Crp_2"/>
    <property type="match status" value="1"/>
</dbReference>
<dbReference type="PANTHER" id="PTHR24567:SF28">
    <property type="entry name" value="LISTERIOLYSIN REGULATORY PROTEIN"/>
    <property type="match status" value="1"/>
</dbReference>
<dbReference type="GO" id="GO:0003677">
    <property type="term" value="F:DNA binding"/>
    <property type="evidence" value="ECO:0007669"/>
    <property type="project" value="UniProtKB-KW"/>
</dbReference>
<dbReference type="SMART" id="SM00100">
    <property type="entry name" value="cNMP"/>
    <property type="match status" value="1"/>
</dbReference>
<dbReference type="CDD" id="cd00038">
    <property type="entry name" value="CAP_ED"/>
    <property type="match status" value="1"/>
</dbReference>
<dbReference type="InterPro" id="IPR000595">
    <property type="entry name" value="cNMP-bd_dom"/>
</dbReference>
<dbReference type="OrthoDB" id="9812325at2"/>
<evidence type="ECO:0000256" key="1">
    <source>
        <dbReference type="ARBA" id="ARBA00023015"/>
    </source>
</evidence>
<dbReference type="GO" id="GO:0003700">
    <property type="term" value="F:DNA-binding transcription factor activity"/>
    <property type="evidence" value="ECO:0007669"/>
    <property type="project" value="TreeGrafter"/>
</dbReference>
<dbReference type="PROSITE" id="PS51063">
    <property type="entry name" value="HTH_CRP_2"/>
    <property type="match status" value="1"/>
</dbReference>
<evidence type="ECO:0000313" key="8">
    <source>
        <dbReference type="Proteomes" id="UP000031014"/>
    </source>
</evidence>
<dbReference type="InterPro" id="IPR036390">
    <property type="entry name" value="WH_DNA-bd_sf"/>
</dbReference>
<proteinExistence type="predicted"/>
<dbReference type="RefSeq" id="WP_041965104.1">
    <property type="nucleotide sequence ID" value="NZ_BASE01000028.1"/>
</dbReference>
<dbReference type="Gene3D" id="2.60.120.10">
    <property type="entry name" value="Jelly Rolls"/>
    <property type="match status" value="1"/>
</dbReference>
<keyword evidence="3" id="KW-0010">Activator</keyword>
<dbReference type="SMART" id="SM00419">
    <property type="entry name" value="HTH_CRP"/>
    <property type="match status" value="1"/>
</dbReference>
<evidence type="ECO:0000259" key="5">
    <source>
        <dbReference type="PROSITE" id="PS50042"/>
    </source>
</evidence>
<name>A0A0A8X005_MESS1</name>
<feature type="domain" description="HTH crp-type" evidence="6">
    <location>
        <begin position="134"/>
        <end position="200"/>
    </location>
</feature>
<reference evidence="7 8" key="1">
    <citation type="submission" date="2013-06" db="EMBL/GenBank/DDBJ databases">
        <title>Whole genome shotgun sequence of Bacillus selenatarsenatis SF-1.</title>
        <authorList>
            <person name="Kuroda M."/>
            <person name="Sei K."/>
            <person name="Yamashita M."/>
            <person name="Ike M."/>
        </authorList>
    </citation>
    <scope>NUCLEOTIDE SEQUENCE [LARGE SCALE GENOMIC DNA]</scope>
    <source>
        <strain evidence="7 8">SF-1</strain>
    </source>
</reference>
<dbReference type="InterPro" id="IPR018490">
    <property type="entry name" value="cNMP-bd_dom_sf"/>
</dbReference>
<organism evidence="7 8">
    <name type="scientific">Mesobacillus selenatarsenatis (strain DSM 18680 / JCM 14380 / FERM P-15431 / SF-1)</name>
    <dbReference type="NCBI Taxonomy" id="1321606"/>
    <lineage>
        <taxon>Bacteria</taxon>
        <taxon>Bacillati</taxon>
        <taxon>Bacillota</taxon>
        <taxon>Bacilli</taxon>
        <taxon>Bacillales</taxon>
        <taxon>Bacillaceae</taxon>
        <taxon>Mesobacillus</taxon>
    </lineage>
</organism>
<dbReference type="SUPFAM" id="SSF51206">
    <property type="entry name" value="cAMP-binding domain-like"/>
    <property type="match status" value="1"/>
</dbReference>
<dbReference type="InterPro" id="IPR012318">
    <property type="entry name" value="HTH_CRP"/>
</dbReference>
<dbReference type="SUPFAM" id="SSF46785">
    <property type="entry name" value="Winged helix' DNA-binding domain"/>
    <property type="match status" value="1"/>
</dbReference>
<evidence type="ECO:0000259" key="6">
    <source>
        <dbReference type="PROSITE" id="PS51063"/>
    </source>
</evidence>
<dbReference type="InterPro" id="IPR036388">
    <property type="entry name" value="WH-like_DNA-bd_sf"/>
</dbReference>
<evidence type="ECO:0000313" key="7">
    <source>
        <dbReference type="EMBL" id="GAM13253.1"/>
    </source>
</evidence>
<dbReference type="InterPro" id="IPR014710">
    <property type="entry name" value="RmlC-like_jellyroll"/>
</dbReference>
<dbReference type="Gene3D" id="1.10.10.10">
    <property type="entry name" value="Winged helix-like DNA-binding domain superfamily/Winged helix DNA-binding domain"/>
    <property type="match status" value="1"/>
</dbReference>
<evidence type="ECO:0000256" key="4">
    <source>
        <dbReference type="ARBA" id="ARBA00023163"/>
    </source>
</evidence>
<dbReference type="EMBL" id="BASE01000028">
    <property type="protein sequence ID" value="GAM13253.1"/>
    <property type="molecule type" value="Genomic_DNA"/>
</dbReference>
<protein>
    <submittedName>
        <fullName evidence="7">Transcriptional regulator, Crp/Fnr family</fullName>
    </submittedName>
</protein>
<evidence type="ECO:0000256" key="3">
    <source>
        <dbReference type="ARBA" id="ARBA00023159"/>
    </source>
</evidence>
<dbReference type="PROSITE" id="PS50042">
    <property type="entry name" value="CNMP_BINDING_3"/>
    <property type="match status" value="1"/>
</dbReference>
<gene>
    <name evidence="7" type="ORF">SAMD00020551_1391</name>
</gene>
<keyword evidence="4" id="KW-0804">Transcription</keyword>
<evidence type="ECO:0000256" key="2">
    <source>
        <dbReference type="ARBA" id="ARBA00023125"/>
    </source>
</evidence>
<dbReference type="STRING" id="1321606.SAMD00020551_1391"/>
<dbReference type="PANTHER" id="PTHR24567">
    <property type="entry name" value="CRP FAMILY TRANSCRIPTIONAL REGULATORY PROTEIN"/>
    <property type="match status" value="1"/>
</dbReference>